<reference evidence="1 2" key="1">
    <citation type="journal article" date="2020" name="ISME J.">
        <title>Uncovering the hidden diversity of litter-decomposition mechanisms in mushroom-forming fungi.</title>
        <authorList>
            <person name="Floudas D."/>
            <person name="Bentzer J."/>
            <person name="Ahren D."/>
            <person name="Johansson T."/>
            <person name="Persson P."/>
            <person name="Tunlid A."/>
        </authorList>
    </citation>
    <scope>NUCLEOTIDE SEQUENCE [LARGE SCALE GENOMIC DNA]</scope>
    <source>
        <strain evidence="1 2">CBS 101986</strain>
    </source>
</reference>
<dbReference type="AlphaFoldDB" id="A0A8H5B2A8"/>
<name>A0A8H5B2A8_9AGAR</name>
<dbReference type="EMBL" id="JAACJJ010000043">
    <property type="protein sequence ID" value="KAF5315409.1"/>
    <property type="molecule type" value="Genomic_DNA"/>
</dbReference>
<evidence type="ECO:0000313" key="2">
    <source>
        <dbReference type="Proteomes" id="UP000567179"/>
    </source>
</evidence>
<evidence type="ECO:0000313" key="1">
    <source>
        <dbReference type="EMBL" id="KAF5315409.1"/>
    </source>
</evidence>
<comment type="caution">
    <text evidence="1">The sequence shown here is derived from an EMBL/GenBank/DDBJ whole genome shotgun (WGS) entry which is preliminary data.</text>
</comment>
<proteinExistence type="predicted"/>
<organism evidence="1 2">
    <name type="scientific">Psilocybe cf. subviscida</name>
    <dbReference type="NCBI Taxonomy" id="2480587"/>
    <lineage>
        <taxon>Eukaryota</taxon>
        <taxon>Fungi</taxon>
        <taxon>Dikarya</taxon>
        <taxon>Basidiomycota</taxon>
        <taxon>Agaricomycotina</taxon>
        <taxon>Agaricomycetes</taxon>
        <taxon>Agaricomycetidae</taxon>
        <taxon>Agaricales</taxon>
        <taxon>Agaricineae</taxon>
        <taxon>Strophariaceae</taxon>
        <taxon>Psilocybe</taxon>
    </lineage>
</organism>
<sequence>MATQPRSLFLSDELQFSVLPPFEVGQQSQQSSSFNRYTLLGFLQLRDTADMSAPAMSDPFNTSITNENQLALDHLPHAHQRRPSSAWFESPSHMDGASDPPFFFLAVEEVHNTFLFHGGDLAVLRDQQLAQLTPVPVNPIPPALSYSMESVASWSCKQLGNFVSLLSFFTPLYNSSLQIL</sequence>
<accession>A0A8H5B2A8</accession>
<protein>
    <submittedName>
        <fullName evidence="1">Uncharacterized protein</fullName>
    </submittedName>
</protein>
<gene>
    <name evidence="1" type="ORF">D9619_007618</name>
</gene>
<dbReference type="Proteomes" id="UP000567179">
    <property type="component" value="Unassembled WGS sequence"/>
</dbReference>
<keyword evidence="2" id="KW-1185">Reference proteome</keyword>